<comment type="caution">
    <text evidence="2">The sequence shown here is derived from an EMBL/GenBank/DDBJ whole genome shotgun (WGS) entry which is preliminary data.</text>
</comment>
<accession>A0AAV1URV1</accession>
<dbReference type="AlphaFoldDB" id="A0AAV1URV1"/>
<sequence length="443" mass="50007">MVFIDSFASIHRAKSSTYTPQPFKISSIDDNATMDSTVSKRHSSPFPSLHLSPANAVELESLAQKLVGRNINAYESFLLDNHNKVNESQWRFVSSKDDLRAYVELPSRAKESPHSYKADTPVADLPVVMITGTILGNLDDVMYGVACPTTDQMRIKTSYVHSDIPRSCVLSTLVYPTHENPFDSVCIKWVEVQVPLAVRPMIKHRDFVYMETTGIDQLRNGERVGYHIAHSVQFPETPPFDTHIRGNSSICVLYRQRTKNVTDVFIKGFFNPAGGIMRTILVHSAARMLLTVAKDMYCSQKKKLVWALRGRYKDESSSSSSGSMDGSSSQPKDDKSCSGCGKKQSLFVQAASRTDRGAKLLQMKRHCKLCMRYMCVDCRRQHRLSFLLPDQRLVQRLVTICRMCEIETLAESAAGVARDELVLNNFRRRWDSTDVLNRTTMSV</sequence>
<evidence type="ECO:0008006" key="4">
    <source>
        <dbReference type="Google" id="ProtNLM"/>
    </source>
</evidence>
<feature type="region of interest" description="Disordered" evidence="1">
    <location>
        <begin position="314"/>
        <end position="339"/>
    </location>
</feature>
<dbReference type="PANTHER" id="PTHR13510">
    <property type="entry name" value="FYVE-FINGER-CONTAINING RAB5 EFFECTOR PROTEIN RABENOSYN-5-RELATED"/>
    <property type="match status" value="1"/>
</dbReference>
<dbReference type="EMBL" id="CAKLBY020000227">
    <property type="protein sequence ID" value="CAK7937344.1"/>
    <property type="molecule type" value="Genomic_DNA"/>
</dbReference>
<evidence type="ECO:0000256" key="1">
    <source>
        <dbReference type="SAM" id="MobiDB-lite"/>
    </source>
</evidence>
<reference evidence="2" key="1">
    <citation type="submission" date="2024-01" db="EMBL/GenBank/DDBJ databases">
        <authorList>
            <person name="Webb A."/>
        </authorList>
    </citation>
    <scope>NUCLEOTIDE SEQUENCE</scope>
    <source>
        <strain evidence="2">Pm1</strain>
    </source>
</reference>
<dbReference type="InterPro" id="IPR023393">
    <property type="entry name" value="START-like_dom_sf"/>
</dbReference>
<protein>
    <recommendedName>
        <fullName evidence="4">FYVE-type domain-containing protein</fullName>
    </recommendedName>
</protein>
<dbReference type="PANTHER" id="PTHR13510:SF44">
    <property type="entry name" value="RABENOSYN-5"/>
    <property type="match status" value="1"/>
</dbReference>
<gene>
    <name evidence="2" type="ORF">PM001_LOCUS22494</name>
</gene>
<name>A0AAV1URV1_9STRA</name>
<proteinExistence type="predicted"/>
<dbReference type="Proteomes" id="UP001162060">
    <property type="component" value="Unassembled WGS sequence"/>
</dbReference>
<feature type="compositionally biased region" description="Low complexity" evidence="1">
    <location>
        <begin position="317"/>
        <end position="329"/>
    </location>
</feature>
<evidence type="ECO:0000313" key="2">
    <source>
        <dbReference type="EMBL" id="CAK7937344.1"/>
    </source>
</evidence>
<organism evidence="2 3">
    <name type="scientific">Peronospora matthiolae</name>
    <dbReference type="NCBI Taxonomy" id="2874970"/>
    <lineage>
        <taxon>Eukaryota</taxon>
        <taxon>Sar</taxon>
        <taxon>Stramenopiles</taxon>
        <taxon>Oomycota</taxon>
        <taxon>Peronosporomycetes</taxon>
        <taxon>Peronosporales</taxon>
        <taxon>Peronosporaceae</taxon>
        <taxon>Peronospora</taxon>
    </lineage>
</organism>
<evidence type="ECO:0000313" key="3">
    <source>
        <dbReference type="Proteomes" id="UP001162060"/>
    </source>
</evidence>
<dbReference type="InterPro" id="IPR052727">
    <property type="entry name" value="Rab4/Rab5_effector"/>
</dbReference>
<dbReference type="Gene3D" id="3.30.530.20">
    <property type="match status" value="1"/>
</dbReference>